<organism evidence="8 9">
    <name type="scientific">Panicum miliaceum</name>
    <name type="common">Proso millet</name>
    <name type="synonym">Broomcorn millet</name>
    <dbReference type="NCBI Taxonomy" id="4540"/>
    <lineage>
        <taxon>Eukaryota</taxon>
        <taxon>Viridiplantae</taxon>
        <taxon>Streptophyta</taxon>
        <taxon>Embryophyta</taxon>
        <taxon>Tracheophyta</taxon>
        <taxon>Spermatophyta</taxon>
        <taxon>Magnoliopsida</taxon>
        <taxon>Liliopsida</taxon>
        <taxon>Poales</taxon>
        <taxon>Poaceae</taxon>
        <taxon>PACMAD clade</taxon>
        <taxon>Panicoideae</taxon>
        <taxon>Panicodae</taxon>
        <taxon>Paniceae</taxon>
        <taxon>Panicinae</taxon>
        <taxon>Panicum</taxon>
        <taxon>Panicum sect. Panicum</taxon>
    </lineage>
</organism>
<feature type="region of interest" description="Disordered" evidence="6">
    <location>
        <begin position="146"/>
        <end position="167"/>
    </location>
</feature>
<comment type="caution">
    <text evidence="8">The sequence shown here is derived from an EMBL/GenBank/DDBJ whole genome shotgun (WGS) entry which is preliminary data.</text>
</comment>
<feature type="coiled-coil region" evidence="5">
    <location>
        <begin position="260"/>
        <end position="304"/>
    </location>
</feature>
<reference evidence="9" key="1">
    <citation type="journal article" date="2019" name="Nat. Commun.">
        <title>The genome of broomcorn millet.</title>
        <authorList>
            <person name="Zou C."/>
            <person name="Miki D."/>
            <person name="Li D."/>
            <person name="Tang Q."/>
            <person name="Xiao L."/>
            <person name="Rajput S."/>
            <person name="Deng P."/>
            <person name="Jia W."/>
            <person name="Huang R."/>
            <person name="Zhang M."/>
            <person name="Sun Y."/>
            <person name="Hu J."/>
            <person name="Fu X."/>
            <person name="Schnable P.S."/>
            <person name="Li F."/>
            <person name="Zhang H."/>
            <person name="Feng B."/>
            <person name="Zhu X."/>
            <person name="Liu R."/>
            <person name="Schnable J.C."/>
            <person name="Zhu J.-K."/>
            <person name="Zhang H."/>
        </authorList>
    </citation>
    <scope>NUCLEOTIDE SEQUENCE [LARGE SCALE GENOMIC DNA]</scope>
</reference>
<evidence type="ECO:0000259" key="7">
    <source>
        <dbReference type="PROSITE" id="PS51775"/>
    </source>
</evidence>
<evidence type="ECO:0000256" key="4">
    <source>
        <dbReference type="ARBA" id="ARBA00023136"/>
    </source>
</evidence>
<dbReference type="GO" id="GO:0080115">
    <property type="term" value="F:myosin XI tail binding"/>
    <property type="evidence" value="ECO:0007669"/>
    <property type="project" value="UniProtKB-ARBA"/>
</dbReference>
<dbReference type="PANTHER" id="PTHR31448:SF12">
    <property type="entry name" value="EXPRESSED PROTEIN"/>
    <property type="match status" value="1"/>
</dbReference>
<evidence type="ECO:0000256" key="6">
    <source>
        <dbReference type="SAM" id="MobiDB-lite"/>
    </source>
</evidence>
<evidence type="ECO:0000256" key="3">
    <source>
        <dbReference type="ARBA" id="ARBA00022989"/>
    </source>
</evidence>
<keyword evidence="4" id="KW-0472">Membrane</keyword>
<keyword evidence="2" id="KW-0812">Transmembrane</keyword>
<keyword evidence="9" id="KW-1185">Reference proteome</keyword>
<dbReference type="STRING" id="4540.A0A3L6T1G4"/>
<dbReference type="InterPro" id="IPR007656">
    <property type="entry name" value="GTD-bd"/>
</dbReference>
<gene>
    <name evidence="8" type="ORF">C2845_PM05G17950</name>
</gene>
<name>A0A3L6T1G4_PANMI</name>
<keyword evidence="5" id="KW-0175">Coiled coil</keyword>
<evidence type="ECO:0000313" key="8">
    <source>
        <dbReference type="EMBL" id="RLN30570.1"/>
    </source>
</evidence>
<evidence type="ECO:0000256" key="5">
    <source>
        <dbReference type="SAM" id="Coils"/>
    </source>
</evidence>
<dbReference type="GO" id="GO:0016020">
    <property type="term" value="C:membrane"/>
    <property type="evidence" value="ECO:0007669"/>
    <property type="project" value="UniProtKB-SubCell"/>
</dbReference>
<accession>A0A3L6T1G4</accession>
<dbReference type="Proteomes" id="UP000275267">
    <property type="component" value="Unassembled WGS sequence"/>
</dbReference>
<evidence type="ECO:0000256" key="1">
    <source>
        <dbReference type="ARBA" id="ARBA00004167"/>
    </source>
</evidence>
<dbReference type="OrthoDB" id="677914at2759"/>
<dbReference type="AlphaFoldDB" id="A0A3L6T1G4"/>
<proteinExistence type="predicted"/>
<protein>
    <recommendedName>
        <fullName evidence="7">GTD-binding domain-containing protein</fullName>
    </recommendedName>
</protein>
<dbReference type="PANTHER" id="PTHR31448">
    <property type="entry name" value="MYOSIN-BINDING PROTEIN 2"/>
    <property type="match status" value="1"/>
</dbReference>
<keyword evidence="3" id="KW-1133">Transmembrane helix</keyword>
<feature type="domain" description="GTD-binding" evidence="7">
    <location>
        <begin position="258"/>
        <end position="334"/>
    </location>
</feature>
<dbReference type="InterPro" id="IPR039306">
    <property type="entry name" value="MYOB"/>
</dbReference>
<sequence>MGSIGDKHKIEVYLYQRQNDVGGQQIGGAPVDRGERRALEWNGSFRCASFLGVGAEQLVAAMIRELLAVAARAALEWALATLLLANGAAFCLIAAAAARLRLGPPCILCARVHRLPCSASASGGEERGAMRLLLCDAHLAAVAADPDRHHEDAGKGGLTEAGDPADKVSGLETHRVVSIGSEICEQDRDVDDVGQPRATGRSRIARTNSTEDGGSGLLVSLFELAPIVAQPRGGGGGDSSVDPATAPELVAVDGGERLTVGQVVSALRDQRQELEALRAELAAERRARAEAEEYQRQLEEQGELDREAARLAMQLVHESETEKHGLQRQLDACRVRAQLETAAADDSAGVEGCFRRGANGAEDGNNYQSLVDFLPGSVYSSSPDLANLLKLYTESGNGGGRRRQRDDHDEPAVAVVEEEAEEEEEVMAVAVTVTAATESSGNADATTAIVAESLHERSTNSCHIETVAEAS</sequence>
<dbReference type="PROSITE" id="PS51775">
    <property type="entry name" value="GTD_BINDING"/>
    <property type="match status" value="1"/>
</dbReference>
<comment type="subcellular location">
    <subcellularLocation>
        <location evidence="1">Membrane</location>
        <topology evidence="1">Single-pass membrane protein</topology>
    </subcellularLocation>
</comment>
<evidence type="ECO:0000256" key="2">
    <source>
        <dbReference type="ARBA" id="ARBA00022692"/>
    </source>
</evidence>
<dbReference type="EMBL" id="PQIB02000003">
    <property type="protein sequence ID" value="RLN30570.1"/>
    <property type="molecule type" value="Genomic_DNA"/>
</dbReference>
<evidence type="ECO:0000313" key="9">
    <source>
        <dbReference type="Proteomes" id="UP000275267"/>
    </source>
</evidence>